<gene>
    <name evidence="1" type="ORF">J2Z19_004923</name>
</gene>
<dbReference type="Proteomes" id="UP000823773">
    <property type="component" value="Unassembled WGS sequence"/>
</dbReference>
<evidence type="ECO:0000313" key="2">
    <source>
        <dbReference type="Proteomes" id="UP000823773"/>
    </source>
</evidence>
<protein>
    <submittedName>
        <fullName evidence="1">TonB family protein</fullName>
    </submittedName>
</protein>
<organism evidence="1 2">
    <name type="scientific">Ensifer adhaerens</name>
    <name type="common">Sinorhizobium morelense</name>
    <dbReference type="NCBI Taxonomy" id="106592"/>
    <lineage>
        <taxon>Bacteria</taxon>
        <taxon>Pseudomonadati</taxon>
        <taxon>Pseudomonadota</taxon>
        <taxon>Alphaproteobacteria</taxon>
        <taxon>Hyphomicrobiales</taxon>
        <taxon>Rhizobiaceae</taxon>
        <taxon>Sinorhizobium/Ensifer group</taxon>
        <taxon>Ensifer</taxon>
    </lineage>
</organism>
<evidence type="ECO:0000313" key="1">
    <source>
        <dbReference type="EMBL" id="MBP1875190.1"/>
    </source>
</evidence>
<comment type="caution">
    <text evidence="1">The sequence shown here is derived from an EMBL/GenBank/DDBJ whole genome shotgun (WGS) entry which is preliminary data.</text>
</comment>
<name>A0ACC5T252_ENSAD</name>
<dbReference type="EMBL" id="JAGGJR010000009">
    <property type="protein sequence ID" value="MBP1875190.1"/>
    <property type="molecule type" value="Genomic_DNA"/>
</dbReference>
<reference evidence="1" key="1">
    <citation type="submission" date="2021-03" db="EMBL/GenBank/DDBJ databases">
        <title>Genomic Encyclopedia of Type Strains, Phase IV (KMG-IV): sequencing the most valuable type-strain genomes for metagenomic binning, comparative biology and taxonomic classification.</title>
        <authorList>
            <person name="Goeker M."/>
        </authorList>
    </citation>
    <scope>NUCLEOTIDE SEQUENCE</scope>
    <source>
        <strain evidence="1">DSM 18131</strain>
    </source>
</reference>
<sequence>MKILLPFLCAISIIVGTPSLADATSSKAAQHQAQEKRGKRKPLTTEVRFSIGRNGDLLSVAVHRSSGSRKADAEAIAAVRRAAPFPKMPAGSPARMEMRIKIQMDADALGWAGK</sequence>
<accession>A0ACC5T252</accession>
<keyword evidence="2" id="KW-1185">Reference proteome</keyword>
<proteinExistence type="predicted"/>